<name>A0A8K0T4I5_9PEZI</name>
<reference evidence="1" key="1">
    <citation type="journal article" date="2021" name="Nat. Commun.">
        <title>Genetic determinants of endophytism in the Arabidopsis root mycobiome.</title>
        <authorList>
            <person name="Mesny F."/>
            <person name="Miyauchi S."/>
            <person name="Thiergart T."/>
            <person name="Pickel B."/>
            <person name="Atanasova L."/>
            <person name="Karlsson M."/>
            <person name="Huettel B."/>
            <person name="Barry K.W."/>
            <person name="Haridas S."/>
            <person name="Chen C."/>
            <person name="Bauer D."/>
            <person name="Andreopoulos W."/>
            <person name="Pangilinan J."/>
            <person name="LaButti K."/>
            <person name="Riley R."/>
            <person name="Lipzen A."/>
            <person name="Clum A."/>
            <person name="Drula E."/>
            <person name="Henrissat B."/>
            <person name="Kohler A."/>
            <person name="Grigoriev I.V."/>
            <person name="Martin F.M."/>
            <person name="Hacquard S."/>
        </authorList>
    </citation>
    <scope>NUCLEOTIDE SEQUENCE</scope>
    <source>
        <strain evidence="1">MPI-CAGE-AT-0016</strain>
    </source>
</reference>
<organism evidence="1 2">
    <name type="scientific">Plectosphaerella cucumerina</name>
    <dbReference type="NCBI Taxonomy" id="40658"/>
    <lineage>
        <taxon>Eukaryota</taxon>
        <taxon>Fungi</taxon>
        <taxon>Dikarya</taxon>
        <taxon>Ascomycota</taxon>
        <taxon>Pezizomycotina</taxon>
        <taxon>Sordariomycetes</taxon>
        <taxon>Hypocreomycetidae</taxon>
        <taxon>Glomerellales</taxon>
        <taxon>Plectosphaerellaceae</taxon>
        <taxon>Plectosphaerella</taxon>
    </lineage>
</organism>
<comment type="caution">
    <text evidence="1">The sequence shown here is derived from an EMBL/GenBank/DDBJ whole genome shotgun (WGS) entry which is preliminary data.</text>
</comment>
<dbReference type="AlphaFoldDB" id="A0A8K0T4I5"/>
<proteinExistence type="predicted"/>
<dbReference type="Proteomes" id="UP000813385">
    <property type="component" value="Unassembled WGS sequence"/>
</dbReference>
<dbReference type="EMBL" id="JAGPXD010000007">
    <property type="protein sequence ID" value="KAH7347426.1"/>
    <property type="molecule type" value="Genomic_DNA"/>
</dbReference>
<dbReference type="OrthoDB" id="62952at2759"/>
<evidence type="ECO:0000313" key="2">
    <source>
        <dbReference type="Proteomes" id="UP000813385"/>
    </source>
</evidence>
<sequence length="339" mass="39215">MTRQNCCRQQHRGNPCQGDFCLIPSTDFTPCPIHSNKLQARLSNLHHLITLHPTHAIHSHALLAMTDIHPQDESPLFRLPSEIRERIQRLALTANDLSTAVRPAEFREAVFRVHGGDNTLPLVMCTCKRMYLEVRPFAFTEMIVHYKAQPELPPVIGVLFHGNLRHERIRRISMVSDDPTGVNFLDPKWYQFLHPLLVRCTEVEHLDFEFGENVFRKEVEDTLGPSEERTLQGVGTPYDETVMRNFPLPQWLQDVARNPSLRRVCCEGDMPPVWLENLRKQSEGRIQVFSDGVRFKEREAPVESVADMEDPLSVKKEEVEFRDPQIQFVYEAASRFDQV</sequence>
<keyword evidence="2" id="KW-1185">Reference proteome</keyword>
<accession>A0A8K0T4I5</accession>
<evidence type="ECO:0000313" key="1">
    <source>
        <dbReference type="EMBL" id="KAH7347426.1"/>
    </source>
</evidence>
<protein>
    <submittedName>
        <fullName evidence="1">Uncharacterized protein</fullName>
    </submittedName>
</protein>
<gene>
    <name evidence="1" type="ORF">B0T11DRAFT_291281</name>
</gene>